<keyword evidence="1" id="KW-0472">Membrane</keyword>
<keyword evidence="3" id="KW-1185">Reference proteome</keyword>
<feature type="transmembrane region" description="Helical" evidence="1">
    <location>
        <begin position="213"/>
        <end position="232"/>
    </location>
</feature>
<keyword evidence="1" id="KW-0812">Transmembrane</keyword>
<dbReference type="EMBL" id="CP040396">
    <property type="protein sequence ID" value="QCT01182.1"/>
    <property type="molecule type" value="Genomic_DNA"/>
</dbReference>
<feature type="transmembrane region" description="Helical" evidence="1">
    <location>
        <begin position="59"/>
        <end position="80"/>
    </location>
</feature>
<dbReference type="Proteomes" id="UP000300879">
    <property type="component" value="Chromosome"/>
</dbReference>
<dbReference type="KEGG" id="palo:E6C60_0459"/>
<dbReference type="RefSeq" id="WP_138224282.1">
    <property type="nucleotide sequence ID" value="NZ_CP040396.1"/>
</dbReference>
<gene>
    <name evidence="2" type="ORF">E6C60_0459</name>
</gene>
<feature type="transmembrane region" description="Helical" evidence="1">
    <location>
        <begin position="176"/>
        <end position="193"/>
    </location>
</feature>
<proteinExistence type="predicted"/>
<evidence type="ECO:0000256" key="1">
    <source>
        <dbReference type="SAM" id="Phobius"/>
    </source>
</evidence>
<feature type="transmembrane region" description="Helical" evidence="1">
    <location>
        <begin position="107"/>
        <end position="132"/>
    </location>
</feature>
<dbReference type="CDD" id="cd21809">
    <property type="entry name" value="ABC-2_lan_permease-like"/>
    <property type="match status" value="1"/>
</dbReference>
<dbReference type="OrthoDB" id="3190532at2"/>
<name>A0A4P8XFK8_9BACL</name>
<sequence length="238" mass="25636">MMSRALFAEELKIRGKGIWLLAVIGPIGLIGMQALNYGLRFDYLMKAYAADMWGGLLENIFSFVPIALILGAALLSSLLANVEHQHSSWKQLLALPISRTAVFSSKFVVLCILLCFSCALLFVGIIGLGLMLGMPVNEMPVYDILRISFAPLAGTLPLLAIQLWMSIHLKNQGIPVSIGVTAAIVSLFAIQLPDYAPLKWPLLAYQGPGQGKVIGAGLVLSALIGLAGAIHFHRKDVD</sequence>
<feature type="transmembrane region" description="Helical" evidence="1">
    <location>
        <begin position="20"/>
        <end position="39"/>
    </location>
</feature>
<protein>
    <submittedName>
        <fullName evidence="2">Permease</fullName>
    </submittedName>
</protein>
<organism evidence="2 3">
    <name type="scientific">Paenibacillus algicola</name>
    <dbReference type="NCBI Taxonomy" id="2565926"/>
    <lineage>
        <taxon>Bacteria</taxon>
        <taxon>Bacillati</taxon>
        <taxon>Bacillota</taxon>
        <taxon>Bacilli</taxon>
        <taxon>Bacillales</taxon>
        <taxon>Paenibacillaceae</taxon>
        <taxon>Paenibacillus</taxon>
    </lineage>
</organism>
<evidence type="ECO:0000313" key="3">
    <source>
        <dbReference type="Proteomes" id="UP000300879"/>
    </source>
</evidence>
<dbReference type="Pfam" id="PF12730">
    <property type="entry name" value="ABC2_membrane_4"/>
    <property type="match status" value="1"/>
</dbReference>
<reference evidence="2 3" key="1">
    <citation type="submission" date="2019-05" db="EMBL/GenBank/DDBJ databases">
        <authorList>
            <person name="Chen C."/>
        </authorList>
    </citation>
    <scope>NUCLEOTIDE SEQUENCE [LARGE SCALE GENOMIC DNA]</scope>
    <source>
        <strain evidence="2 3">HB172198</strain>
    </source>
</reference>
<feature type="transmembrane region" description="Helical" evidence="1">
    <location>
        <begin position="144"/>
        <end position="164"/>
    </location>
</feature>
<evidence type="ECO:0000313" key="2">
    <source>
        <dbReference type="EMBL" id="QCT01182.1"/>
    </source>
</evidence>
<accession>A0A4P8XFK8</accession>
<keyword evidence="1" id="KW-1133">Transmembrane helix</keyword>
<dbReference type="AlphaFoldDB" id="A0A4P8XFK8"/>